<dbReference type="Gene3D" id="2.20.25.240">
    <property type="match status" value="3"/>
</dbReference>
<dbReference type="Pfam" id="PF04500">
    <property type="entry name" value="FLYWCH"/>
    <property type="match status" value="3"/>
</dbReference>
<keyword evidence="1" id="KW-0479">Metal-binding</keyword>
<evidence type="ECO:0000256" key="1">
    <source>
        <dbReference type="ARBA" id="ARBA00022723"/>
    </source>
</evidence>
<accession>A0A212ESK8</accession>
<evidence type="ECO:0000256" key="2">
    <source>
        <dbReference type="ARBA" id="ARBA00022771"/>
    </source>
</evidence>
<dbReference type="InterPro" id="IPR007588">
    <property type="entry name" value="Znf_FLYWCH"/>
</dbReference>
<dbReference type="InParanoid" id="A0A212ESK8"/>
<proteinExistence type="predicted"/>
<comment type="caution">
    <text evidence="5">The sequence shown here is derived from an EMBL/GenBank/DDBJ whole genome shotgun (WGS) entry which is preliminary data.</text>
</comment>
<evidence type="ECO:0000256" key="3">
    <source>
        <dbReference type="ARBA" id="ARBA00022833"/>
    </source>
</evidence>
<dbReference type="Proteomes" id="UP000007151">
    <property type="component" value="Unassembled WGS sequence"/>
</dbReference>
<organism evidence="5 6">
    <name type="scientific">Danaus plexippus plexippus</name>
    <dbReference type="NCBI Taxonomy" id="278856"/>
    <lineage>
        <taxon>Eukaryota</taxon>
        <taxon>Metazoa</taxon>
        <taxon>Ecdysozoa</taxon>
        <taxon>Arthropoda</taxon>
        <taxon>Hexapoda</taxon>
        <taxon>Insecta</taxon>
        <taxon>Pterygota</taxon>
        <taxon>Neoptera</taxon>
        <taxon>Endopterygota</taxon>
        <taxon>Lepidoptera</taxon>
        <taxon>Glossata</taxon>
        <taxon>Ditrysia</taxon>
        <taxon>Papilionoidea</taxon>
        <taxon>Nymphalidae</taxon>
        <taxon>Danainae</taxon>
        <taxon>Danaini</taxon>
        <taxon>Danaina</taxon>
        <taxon>Danaus</taxon>
        <taxon>Danaus</taxon>
    </lineage>
</organism>
<feature type="domain" description="FLYWCH-type" evidence="4">
    <location>
        <begin position="18"/>
        <end position="77"/>
    </location>
</feature>
<keyword evidence="2" id="KW-0863">Zinc-finger</keyword>
<keyword evidence="6" id="KW-1185">Reference proteome</keyword>
<sequence>MEVKQPSPPWIESLSITFFRNKYGKSLALYEGYTYYSSDRCDYAKMWRCTKGYPCKARFKATFTGEVIRVTTFQHTHPPPSMIIRNGVLLKVPKDKLLYLYNQAGKPTALLYGYSYYYNGNRKKTDVWRCTKTAKCCASFVTTKDRKILRWNIAHTHPPVDYTICDAYFVRNINGKELAIVGGQSFYCGSRGAKTAIWRCTRWGQCRARFIMNVQGEMVTSHLEHNHKPPIDVCPEPAREAGGYIKWLYLLQLVPQQAGAILALYSRLSCKARLSTTPEYKIIRGFVKHIHEPPRFVIHEGIIHKL</sequence>
<evidence type="ECO:0000313" key="5">
    <source>
        <dbReference type="EMBL" id="OWR44434.1"/>
    </source>
</evidence>
<feature type="domain" description="FLYWCH-type" evidence="4">
    <location>
        <begin position="169"/>
        <end position="227"/>
    </location>
</feature>
<name>A0A212ESK8_DANPL</name>
<protein>
    <submittedName>
        <fullName evidence="5">Modifier of mdg4</fullName>
    </submittedName>
</protein>
<evidence type="ECO:0000313" key="6">
    <source>
        <dbReference type="Proteomes" id="UP000007151"/>
    </source>
</evidence>
<dbReference type="GO" id="GO:0008270">
    <property type="term" value="F:zinc ion binding"/>
    <property type="evidence" value="ECO:0007669"/>
    <property type="project" value="UniProtKB-KW"/>
</dbReference>
<dbReference type="EMBL" id="AGBW02012790">
    <property type="protein sequence ID" value="OWR44434.1"/>
    <property type="molecule type" value="Genomic_DNA"/>
</dbReference>
<gene>
    <name evidence="5" type="ORF">KGM_208252</name>
</gene>
<feature type="domain" description="FLYWCH-type" evidence="4">
    <location>
        <begin position="100"/>
        <end position="157"/>
    </location>
</feature>
<dbReference type="KEGG" id="dpl:KGM_208252"/>
<keyword evidence="3" id="KW-0862">Zinc</keyword>
<reference evidence="5 6" key="1">
    <citation type="journal article" date="2011" name="Cell">
        <title>The monarch butterfly genome yields insights into long-distance migration.</title>
        <authorList>
            <person name="Zhan S."/>
            <person name="Merlin C."/>
            <person name="Boore J.L."/>
            <person name="Reppert S.M."/>
        </authorList>
    </citation>
    <scope>NUCLEOTIDE SEQUENCE [LARGE SCALE GENOMIC DNA]</scope>
    <source>
        <strain evidence="5">F-2</strain>
    </source>
</reference>
<evidence type="ECO:0000259" key="4">
    <source>
        <dbReference type="Pfam" id="PF04500"/>
    </source>
</evidence>
<dbReference type="AlphaFoldDB" id="A0A212ESK8"/>